<dbReference type="RefSeq" id="WP_179754548.1">
    <property type="nucleotide sequence ID" value="NZ_JACCBU010000001.1"/>
</dbReference>
<evidence type="ECO:0000313" key="3">
    <source>
        <dbReference type="EMBL" id="NYE73217.1"/>
    </source>
</evidence>
<dbReference type="GO" id="GO:0016829">
    <property type="term" value="F:lyase activity"/>
    <property type="evidence" value="ECO:0007669"/>
    <property type="project" value="InterPro"/>
</dbReference>
<dbReference type="GO" id="GO:0030313">
    <property type="term" value="C:cell envelope"/>
    <property type="evidence" value="ECO:0007669"/>
    <property type="project" value="UniProtKB-SubCell"/>
</dbReference>
<evidence type="ECO:0000256" key="1">
    <source>
        <dbReference type="ARBA" id="ARBA00004196"/>
    </source>
</evidence>
<proteinExistence type="predicted"/>
<dbReference type="EMBL" id="JACCBU010000001">
    <property type="protein sequence ID" value="NYE73217.1"/>
    <property type="molecule type" value="Genomic_DNA"/>
</dbReference>
<dbReference type="InterPro" id="IPR008929">
    <property type="entry name" value="Chondroitin_lyas"/>
</dbReference>
<dbReference type="Pfam" id="PF07940">
    <property type="entry name" value="Hepar_II_III_C"/>
    <property type="match status" value="1"/>
</dbReference>
<comment type="subcellular location">
    <subcellularLocation>
        <location evidence="1">Cell envelope</location>
    </subcellularLocation>
</comment>
<sequence>MSGTIAERMIVAADLPAKPTPATRLADLLPPDKVTAALADPPPRLAPAAEDHDRWAQVSVADRAEILATAEELADRPWPILLASEYARFHQEGNRVGYEEPYFERRTRLTAVTLAAALTGDPRWLTEAVDGISLICDELAWTVPAHSWKNRERDSAVPSPDDCDLDLFAAETGSVLAWTDHVLGAALDGYASTIRPRLRAEVNRRVLEPYRTRRDWHWLTTSINNWNPWIHSNVLACAFLLDLAPETRAEIVNLTVDGLDLFLDTYPVDGGCDEGASYWGRAGGSLGDCLALLHDATGGRLNGFTHPKVAPIARYFPAVHIADDWYVNFADGPARLQERTLAAPVHRLGVHTGDDLVLRHAAMINTRGGRLIGRLASFGRVLQVIFTPELRETGPDRPADGDHFWFPDTEVITARLAGLTLAAKGGHNAESHNHNDVGNVVVAVDGVPRVVDLGVGTYTRQTFSPGRYQIFTMQSEFHNLPVINGYGQLPGRDHRSRGMTADVTADRVQASLDLADAYPAEAGLESWIRDTALTAEGAVITDRWKLDVAPTSLVWHLIVNGTATVEPGAVRVAGDEGRGVIITHPAAAPCTAEPVPLPDPRLSQVWGPELTRLTFTGSPDLLQPTGELILTVSPG</sequence>
<organism evidence="3 4">
    <name type="scientific">Microlunatus parietis</name>
    <dbReference type="NCBI Taxonomy" id="682979"/>
    <lineage>
        <taxon>Bacteria</taxon>
        <taxon>Bacillati</taxon>
        <taxon>Actinomycetota</taxon>
        <taxon>Actinomycetes</taxon>
        <taxon>Propionibacteriales</taxon>
        <taxon>Propionibacteriaceae</taxon>
        <taxon>Microlunatus</taxon>
    </lineage>
</organism>
<dbReference type="InterPro" id="IPR012480">
    <property type="entry name" value="Hepar_II_III_C"/>
</dbReference>
<evidence type="ECO:0000313" key="4">
    <source>
        <dbReference type="Proteomes" id="UP000569914"/>
    </source>
</evidence>
<gene>
    <name evidence="3" type="ORF">BKA15_004546</name>
</gene>
<feature type="domain" description="Heparinase II/III-like C-terminal" evidence="2">
    <location>
        <begin position="405"/>
        <end position="566"/>
    </location>
</feature>
<dbReference type="Gene3D" id="2.70.98.70">
    <property type="match status" value="1"/>
</dbReference>
<keyword evidence="4" id="KW-1185">Reference proteome</keyword>
<accession>A0A7Y9LCV4</accession>
<comment type="caution">
    <text evidence="3">The sequence shown here is derived from an EMBL/GenBank/DDBJ whole genome shotgun (WGS) entry which is preliminary data.</text>
</comment>
<dbReference type="Proteomes" id="UP000569914">
    <property type="component" value="Unassembled WGS sequence"/>
</dbReference>
<name>A0A7Y9LCV4_9ACTN</name>
<dbReference type="Gene3D" id="1.50.10.100">
    <property type="entry name" value="Chondroitin AC/alginate lyase"/>
    <property type="match status" value="1"/>
</dbReference>
<dbReference type="AlphaFoldDB" id="A0A7Y9LCV4"/>
<evidence type="ECO:0000259" key="2">
    <source>
        <dbReference type="Pfam" id="PF07940"/>
    </source>
</evidence>
<dbReference type="SUPFAM" id="SSF48230">
    <property type="entry name" value="Chondroitin AC/alginate lyase"/>
    <property type="match status" value="1"/>
</dbReference>
<reference evidence="3 4" key="1">
    <citation type="submission" date="2020-07" db="EMBL/GenBank/DDBJ databases">
        <title>Sequencing the genomes of 1000 actinobacteria strains.</title>
        <authorList>
            <person name="Klenk H.-P."/>
        </authorList>
    </citation>
    <scope>NUCLEOTIDE SEQUENCE [LARGE SCALE GENOMIC DNA]</scope>
    <source>
        <strain evidence="3 4">DSM 22083</strain>
    </source>
</reference>
<protein>
    <recommendedName>
        <fullName evidence="2">Heparinase II/III-like C-terminal domain-containing protein</fullName>
    </recommendedName>
</protein>